<dbReference type="Pfam" id="PF08032">
    <property type="entry name" value="SpoU_sub_bind"/>
    <property type="match status" value="1"/>
</dbReference>
<protein>
    <recommendedName>
        <fullName evidence="4">RNA 2-O ribose methyltransferase substrate binding domain-containing protein</fullName>
    </recommendedName>
</protein>
<dbReference type="InterPro" id="IPR001537">
    <property type="entry name" value="SpoU_MeTrfase"/>
</dbReference>
<keyword evidence="1" id="KW-0489">Methyltransferase</keyword>
<accession>A0A4S3KJX2</accession>
<dbReference type="Gene3D" id="3.30.1330.30">
    <property type="match status" value="1"/>
</dbReference>
<name>A0A4S3KJX2_9GAMM</name>
<dbReference type="GO" id="GO:0003723">
    <property type="term" value="F:RNA binding"/>
    <property type="evidence" value="ECO:0007669"/>
    <property type="project" value="InterPro"/>
</dbReference>
<comment type="caution">
    <text evidence="5">The sequence shown here is derived from an EMBL/GenBank/DDBJ whole genome shotgun (WGS) entry which is preliminary data.</text>
</comment>
<dbReference type="OrthoDB" id="9785673at2"/>
<evidence type="ECO:0000313" key="6">
    <source>
        <dbReference type="Proteomes" id="UP000307749"/>
    </source>
</evidence>
<dbReference type="GO" id="GO:0008173">
    <property type="term" value="F:RNA methyltransferase activity"/>
    <property type="evidence" value="ECO:0007669"/>
    <property type="project" value="InterPro"/>
</dbReference>
<proteinExistence type="predicted"/>
<sequence length="270" mass="28030">MPMPPSDPRRLTPRSPASPAPARELEQRLIGVNACLAAFARRPQDLRKLWLVAERQRELRALLAWCVKHRIGYRIVAPDELQKLSASTHHEGVCAAFLRPQAPDLQTLLRALPAGPALLLWLDGVGNPHNLGAILRSAAHFGVAAVLVPESGGALLSSAALRVAEGGAEAVPLLTVHAASAALAEVRAAGFAVAASTPHRARSIYAAPLPARALLALGTEGAGLDAAFIAAADVRLRIPGSGAVESLNVAAAAAVLAAEWFRCHAPLAAG</sequence>
<dbReference type="RefSeq" id="WP_081129790.1">
    <property type="nucleotide sequence ID" value="NZ_LDOS01000002.1"/>
</dbReference>
<dbReference type="SUPFAM" id="SSF75217">
    <property type="entry name" value="alpha/beta knot"/>
    <property type="match status" value="1"/>
</dbReference>
<dbReference type="Proteomes" id="UP000307749">
    <property type="component" value="Unassembled WGS sequence"/>
</dbReference>
<evidence type="ECO:0000256" key="1">
    <source>
        <dbReference type="ARBA" id="ARBA00022603"/>
    </source>
</evidence>
<evidence type="ECO:0000259" key="4">
    <source>
        <dbReference type="SMART" id="SM00967"/>
    </source>
</evidence>
<evidence type="ECO:0000256" key="2">
    <source>
        <dbReference type="ARBA" id="ARBA00022679"/>
    </source>
</evidence>
<dbReference type="PANTHER" id="PTHR46429:SF2">
    <property type="entry name" value="TRNA_RRNA METHYLTRANSFERASE"/>
    <property type="match status" value="1"/>
</dbReference>
<dbReference type="InterPro" id="IPR029028">
    <property type="entry name" value="Alpha/beta_knot_MTases"/>
</dbReference>
<dbReference type="GO" id="GO:0006396">
    <property type="term" value="P:RNA processing"/>
    <property type="evidence" value="ECO:0007669"/>
    <property type="project" value="InterPro"/>
</dbReference>
<organism evidence="5 6">
    <name type="scientific">Metallibacterium scheffleri</name>
    <dbReference type="NCBI Taxonomy" id="993689"/>
    <lineage>
        <taxon>Bacteria</taxon>
        <taxon>Pseudomonadati</taxon>
        <taxon>Pseudomonadota</taxon>
        <taxon>Gammaproteobacteria</taxon>
        <taxon>Lysobacterales</taxon>
        <taxon>Rhodanobacteraceae</taxon>
        <taxon>Metallibacterium</taxon>
    </lineage>
</organism>
<dbReference type="InterPro" id="IPR029026">
    <property type="entry name" value="tRNA_m1G_MTases_N"/>
</dbReference>
<evidence type="ECO:0000256" key="3">
    <source>
        <dbReference type="SAM" id="MobiDB-lite"/>
    </source>
</evidence>
<keyword evidence="6" id="KW-1185">Reference proteome</keyword>
<feature type="domain" description="RNA 2-O ribose methyltransferase substrate binding" evidence="4">
    <location>
        <begin position="28"/>
        <end position="103"/>
    </location>
</feature>
<dbReference type="GO" id="GO:0005829">
    <property type="term" value="C:cytosol"/>
    <property type="evidence" value="ECO:0007669"/>
    <property type="project" value="TreeGrafter"/>
</dbReference>
<keyword evidence="2" id="KW-0808">Transferase</keyword>
<reference evidence="5 6" key="1">
    <citation type="submission" date="2017-02" db="EMBL/GenBank/DDBJ databases">
        <title>Whole genome sequencing of Metallibacterium scheffleri DSM 24874 (T).</title>
        <authorList>
            <person name="Kumar S."/>
            <person name="Patil P."/>
            <person name="Patil P.B."/>
        </authorList>
    </citation>
    <scope>NUCLEOTIDE SEQUENCE [LARGE SCALE GENOMIC DNA]</scope>
    <source>
        <strain evidence="5 6">DSM 24874</strain>
    </source>
</reference>
<feature type="region of interest" description="Disordered" evidence="3">
    <location>
        <begin position="1"/>
        <end position="21"/>
    </location>
</feature>
<dbReference type="CDD" id="cd18095">
    <property type="entry name" value="SpoU-like_rRNA-MTase"/>
    <property type="match status" value="1"/>
</dbReference>
<dbReference type="InterPro" id="IPR004441">
    <property type="entry name" value="rRNA_MeTrfase_TrmH"/>
</dbReference>
<dbReference type="SUPFAM" id="SSF55315">
    <property type="entry name" value="L30e-like"/>
    <property type="match status" value="1"/>
</dbReference>
<dbReference type="InterPro" id="IPR029064">
    <property type="entry name" value="Ribosomal_eL30-like_sf"/>
</dbReference>
<dbReference type="InterPro" id="IPR013123">
    <property type="entry name" value="SpoU_subst-bd"/>
</dbReference>
<dbReference type="Pfam" id="PF00588">
    <property type="entry name" value="SpoU_methylase"/>
    <property type="match status" value="1"/>
</dbReference>
<dbReference type="STRING" id="993689.GCA_002077135_03366"/>
<dbReference type="GO" id="GO:0032259">
    <property type="term" value="P:methylation"/>
    <property type="evidence" value="ECO:0007669"/>
    <property type="project" value="UniProtKB-KW"/>
</dbReference>
<dbReference type="EMBL" id="MWQO01000042">
    <property type="protein sequence ID" value="THD09097.1"/>
    <property type="molecule type" value="Genomic_DNA"/>
</dbReference>
<dbReference type="AlphaFoldDB" id="A0A4S3KJX2"/>
<gene>
    <name evidence="5" type="ORF">B1806_11985</name>
</gene>
<dbReference type="SMART" id="SM00967">
    <property type="entry name" value="SpoU_sub_bind"/>
    <property type="match status" value="1"/>
</dbReference>
<dbReference type="PANTHER" id="PTHR46429">
    <property type="entry name" value="23S RRNA (GUANOSINE-2'-O-)-METHYLTRANSFERASE RLMB"/>
    <property type="match status" value="1"/>
</dbReference>
<evidence type="ECO:0000313" key="5">
    <source>
        <dbReference type="EMBL" id="THD09097.1"/>
    </source>
</evidence>
<dbReference type="Gene3D" id="3.40.1280.10">
    <property type="match status" value="1"/>
</dbReference>